<sequence>MNRALAFFVGLMIAPAFAMADVELSFYGGVQSAPSSDISIRDPEIGDDDFSQDWEGRSFEAPPYYGIRATHWRSPTFGFGLDFAHNKVYPTDGSLPPDYEVLEFTDGLNTLTINAYRRWNAVVGDVSPYVGGGIGVALPHVEVTNTNATDETFGYQLTGPAATWIAGASMPINDRLSVFGEYKGTFSSNTADLESGGTLEADIVTNALNFGVSFNF</sequence>
<dbReference type="Gene3D" id="2.40.160.20">
    <property type="match status" value="1"/>
</dbReference>
<evidence type="ECO:0000313" key="5">
    <source>
        <dbReference type="Proteomes" id="UP000228531"/>
    </source>
</evidence>
<proteinExistence type="predicted"/>
<feature type="signal peptide" evidence="2">
    <location>
        <begin position="1"/>
        <end position="20"/>
    </location>
</feature>
<dbReference type="OrthoDB" id="9810784at2"/>
<feature type="chain" id="PRO_5014773505" evidence="2">
    <location>
        <begin position="21"/>
        <end position="216"/>
    </location>
</feature>
<dbReference type="InterPro" id="IPR011250">
    <property type="entry name" value="OMP/PagP_B-barrel"/>
</dbReference>
<dbReference type="InterPro" id="IPR027385">
    <property type="entry name" value="Beta-barrel_OMP"/>
</dbReference>
<evidence type="ECO:0000259" key="3">
    <source>
        <dbReference type="Pfam" id="PF13505"/>
    </source>
</evidence>
<dbReference type="EMBL" id="PGTY01000002">
    <property type="protein sequence ID" value="PJI85929.1"/>
    <property type="molecule type" value="Genomic_DNA"/>
</dbReference>
<comment type="caution">
    <text evidence="4">The sequence shown here is derived from an EMBL/GenBank/DDBJ whole genome shotgun (WGS) entry which is preliminary data.</text>
</comment>
<keyword evidence="1 2" id="KW-0732">Signal</keyword>
<protein>
    <submittedName>
        <fullName evidence="4">Lipid A oxidase</fullName>
    </submittedName>
</protein>
<dbReference type="Proteomes" id="UP000228531">
    <property type="component" value="Unassembled WGS sequence"/>
</dbReference>
<evidence type="ECO:0000256" key="1">
    <source>
        <dbReference type="ARBA" id="ARBA00022729"/>
    </source>
</evidence>
<name>A0A2M8W4T5_9RHOB</name>
<dbReference type="AlphaFoldDB" id="A0A2M8W4T5"/>
<organism evidence="4 5">
    <name type="scientific">Yoonia maricola</name>
    <dbReference type="NCBI Taxonomy" id="420999"/>
    <lineage>
        <taxon>Bacteria</taxon>
        <taxon>Pseudomonadati</taxon>
        <taxon>Pseudomonadota</taxon>
        <taxon>Alphaproteobacteria</taxon>
        <taxon>Rhodobacterales</taxon>
        <taxon>Paracoccaceae</taxon>
        <taxon>Yoonia</taxon>
    </lineage>
</organism>
<gene>
    <name evidence="4" type="ORF">BC777_2276</name>
</gene>
<accession>A0A2M8W4T5</accession>
<dbReference type="RefSeq" id="WP_100368271.1">
    <property type="nucleotide sequence ID" value="NZ_PGTY01000002.1"/>
</dbReference>
<dbReference type="SUPFAM" id="SSF56925">
    <property type="entry name" value="OMPA-like"/>
    <property type="match status" value="1"/>
</dbReference>
<keyword evidence="5" id="KW-1185">Reference proteome</keyword>
<evidence type="ECO:0000313" key="4">
    <source>
        <dbReference type="EMBL" id="PJI85929.1"/>
    </source>
</evidence>
<dbReference type="Pfam" id="PF13505">
    <property type="entry name" value="OMP_b-brl"/>
    <property type="match status" value="1"/>
</dbReference>
<feature type="domain" description="Outer membrane protein beta-barrel" evidence="3">
    <location>
        <begin position="6"/>
        <end position="216"/>
    </location>
</feature>
<evidence type="ECO:0000256" key="2">
    <source>
        <dbReference type="SAM" id="SignalP"/>
    </source>
</evidence>
<reference evidence="4 5" key="1">
    <citation type="submission" date="2017-11" db="EMBL/GenBank/DDBJ databases">
        <title>Genomic Encyclopedia of Archaeal and Bacterial Type Strains, Phase II (KMG-II): From Individual Species to Whole Genera.</title>
        <authorList>
            <person name="Goeker M."/>
        </authorList>
    </citation>
    <scope>NUCLEOTIDE SEQUENCE [LARGE SCALE GENOMIC DNA]</scope>
    <source>
        <strain evidence="4 5">DSM 29128</strain>
    </source>
</reference>